<feature type="repeat" description="TPR" evidence="1">
    <location>
        <begin position="515"/>
        <end position="548"/>
    </location>
</feature>
<evidence type="ECO:0008006" key="5">
    <source>
        <dbReference type="Google" id="ProtNLM"/>
    </source>
</evidence>
<dbReference type="Gene3D" id="1.25.40.10">
    <property type="entry name" value="Tetratricopeptide repeat domain"/>
    <property type="match status" value="2"/>
</dbReference>
<dbReference type="PROSITE" id="PS50005">
    <property type="entry name" value="TPR"/>
    <property type="match status" value="3"/>
</dbReference>
<gene>
    <name evidence="4" type="ORF">KM92DES2_20323</name>
</gene>
<feature type="chain" id="PRO_5012690881" description="Tetratricopeptide TPR_2 repeat protein" evidence="3">
    <location>
        <begin position="22"/>
        <end position="594"/>
    </location>
</feature>
<feature type="repeat" description="TPR" evidence="1">
    <location>
        <begin position="550"/>
        <end position="583"/>
    </location>
</feature>
<dbReference type="Pfam" id="PF09295">
    <property type="entry name" value="ChAPs"/>
    <property type="match status" value="1"/>
</dbReference>
<dbReference type="PANTHER" id="PTHR12558">
    <property type="entry name" value="CELL DIVISION CYCLE 16,23,27"/>
    <property type="match status" value="1"/>
</dbReference>
<dbReference type="SUPFAM" id="SSF48452">
    <property type="entry name" value="TPR-like"/>
    <property type="match status" value="4"/>
</dbReference>
<dbReference type="Pfam" id="PF14559">
    <property type="entry name" value="TPR_19"/>
    <property type="match status" value="1"/>
</dbReference>
<evidence type="ECO:0000256" key="1">
    <source>
        <dbReference type="PROSITE-ProRule" id="PRU00339"/>
    </source>
</evidence>
<dbReference type="InterPro" id="IPR015374">
    <property type="entry name" value="ChAPs"/>
</dbReference>
<dbReference type="GO" id="GO:0016192">
    <property type="term" value="P:vesicle-mediated transport"/>
    <property type="evidence" value="ECO:0007669"/>
    <property type="project" value="UniProtKB-ARBA"/>
</dbReference>
<dbReference type="GO" id="GO:0005737">
    <property type="term" value="C:cytoplasm"/>
    <property type="evidence" value="ECO:0007669"/>
    <property type="project" value="UniProtKB-ARBA"/>
</dbReference>
<keyword evidence="1" id="KW-0802">TPR repeat</keyword>
<dbReference type="PROSITE" id="PS51257">
    <property type="entry name" value="PROKAR_LIPOPROTEIN"/>
    <property type="match status" value="1"/>
</dbReference>
<dbReference type="GO" id="GO:0032991">
    <property type="term" value="C:protein-containing complex"/>
    <property type="evidence" value="ECO:0007669"/>
    <property type="project" value="UniProtKB-ARBA"/>
</dbReference>
<feature type="region of interest" description="Disordered" evidence="2">
    <location>
        <begin position="39"/>
        <end position="59"/>
    </location>
</feature>
<protein>
    <recommendedName>
        <fullName evidence="5">Tetratricopeptide TPR_2 repeat protein</fullName>
    </recommendedName>
</protein>
<dbReference type="RefSeq" id="WP_215647892.1">
    <property type="nucleotide sequence ID" value="NZ_CALHHP010000025.1"/>
</dbReference>
<dbReference type="PANTHER" id="PTHR12558:SF13">
    <property type="entry name" value="CELL DIVISION CYCLE PROTEIN 27 HOMOLOG"/>
    <property type="match status" value="1"/>
</dbReference>
<proteinExistence type="predicted"/>
<sequence length="594" mass="65929">MKRNHVALLCALALTAATSFSLLGCGGCSGARHQTAEKSDTSAAESAAPSATAKAQQHDLKGVSLRPVEAELSPNALNTYAFLVFAQAMNNEDDNALAAASPLLAKAHMPVNIWLEGGVWLLSRKSPHTAMVMEQALSVWPDDISLNLLYAEALMEKGSPELGVKLMREYLKKHPESVDARMELALLLVKTKQYPEAEKLLNSVTGKQRTPLVDYYHARALIGMDRPNEAVAYLQRAIKDTPDFVEALAELAFIYEQKPDLKAARGVYEKLLKLNFSSQDVLLRLINISLRMGQPERALKYMQQGPDSTPFKLTVASMFMDSRHFLQAESLLKQIVAQGDAPHDVYLLLAELAYDQRRDLDMAFSWLDKIPASSKAAVRGVLLRIQLLAEAGRDAEALDAVRKATSANPDSSELVEVEVRLLARQKQMKQALDVAQSAIKRWPNNAEMFFLLGSLQDETGDKKAAFKTMEKLLALHPDNYQALNYVGYTLAEEDRDLDRALTLLVRANDLAPNQSYIVDSLAWAYFKAGKLDDALKEIRRAVTLDEHTDASIWEHYGDIAARAGLKDEARTAYQKAMELKPDNAEALRQRLSHL</sequence>
<dbReference type="InterPro" id="IPR011990">
    <property type="entry name" value="TPR-like_helical_dom_sf"/>
</dbReference>
<evidence type="ECO:0000313" key="4">
    <source>
        <dbReference type="EMBL" id="SBW12094.1"/>
    </source>
</evidence>
<dbReference type="GO" id="GO:0012505">
    <property type="term" value="C:endomembrane system"/>
    <property type="evidence" value="ECO:0007669"/>
    <property type="project" value="UniProtKB-ARBA"/>
</dbReference>
<evidence type="ECO:0000256" key="3">
    <source>
        <dbReference type="SAM" id="SignalP"/>
    </source>
</evidence>
<name>A0A212KK81_9BACT</name>
<reference evidence="4" key="1">
    <citation type="submission" date="2016-04" db="EMBL/GenBank/DDBJ databases">
        <authorList>
            <person name="Evans L.H."/>
            <person name="Alamgir A."/>
            <person name="Owens N."/>
            <person name="Weber N.D."/>
            <person name="Virtaneva K."/>
            <person name="Barbian K."/>
            <person name="Babar A."/>
            <person name="Rosenke K."/>
        </authorList>
    </citation>
    <scope>NUCLEOTIDE SEQUENCE</scope>
    <source>
        <strain evidence="4">92-2</strain>
    </source>
</reference>
<feature type="signal peptide" evidence="3">
    <location>
        <begin position="1"/>
        <end position="21"/>
    </location>
</feature>
<accession>A0A212KK81</accession>
<evidence type="ECO:0000256" key="2">
    <source>
        <dbReference type="SAM" id="MobiDB-lite"/>
    </source>
</evidence>
<dbReference type="EMBL" id="FLUP01000002">
    <property type="protein sequence ID" value="SBW12094.1"/>
    <property type="molecule type" value="Genomic_DNA"/>
</dbReference>
<feature type="repeat" description="TPR" evidence="1">
    <location>
        <begin position="446"/>
        <end position="479"/>
    </location>
</feature>
<dbReference type="SMART" id="SM00028">
    <property type="entry name" value="TPR"/>
    <property type="match status" value="6"/>
</dbReference>
<organism evidence="4">
    <name type="scientific">uncultured Desulfovibrio sp</name>
    <dbReference type="NCBI Taxonomy" id="167968"/>
    <lineage>
        <taxon>Bacteria</taxon>
        <taxon>Pseudomonadati</taxon>
        <taxon>Thermodesulfobacteriota</taxon>
        <taxon>Desulfovibrionia</taxon>
        <taxon>Desulfovibrionales</taxon>
        <taxon>Desulfovibrionaceae</taxon>
        <taxon>Desulfovibrio</taxon>
        <taxon>environmental samples</taxon>
    </lineage>
</organism>
<dbReference type="AlphaFoldDB" id="A0A212KK81"/>
<dbReference type="InterPro" id="IPR019734">
    <property type="entry name" value="TPR_rpt"/>
</dbReference>
<keyword evidence="3" id="KW-0732">Signal</keyword>
<feature type="compositionally biased region" description="Low complexity" evidence="2">
    <location>
        <begin position="41"/>
        <end position="55"/>
    </location>
</feature>
<dbReference type="Pfam" id="PF13432">
    <property type="entry name" value="TPR_16"/>
    <property type="match status" value="1"/>
</dbReference>